<protein>
    <submittedName>
        <fullName evidence="1">Glyceraldehyde-3-phosphate dehydrogenase/erythrose-4-phosphate dehydrogenase</fullName>
    </submittedName>
</protein>
<name>A0A286TXH9_9BACT</name>
<accession>A0A286TXH9</accession>
<proteinExistence type="predicted"/>
<comment type="caution">
    <text evidence="1">The sequence shown here is derived from an EMBL/GenBank/DDBJ whole genome shotgun (WGS) entry which is preliminary data.</text>
</comment>
<gene>
    <name evidence="1" type="ORF">SCALIN_C13_0092</name>
</gene>
<dbReference type="AlphaFoldDB" id="A0A286TXH9"/>
<sequence length="73" mass="8129">MGGATVFPTTRDKTAEKINTLPKYATGILQFAILLKHNHTPIIIMDILHVSPREPVFEPNIKEKYDAVSPVSL</sequence>
<keyword evidence="2" id="KW-1185">Reference proteome</keyword>
<evidence type="ECO:0000313" key="1">
    <source>
        <dbReference type="EMBL" id="GAX60580.1"/>
    </source>
</evidence>
<dbReference type="Proteomes" id="UP000218542">
    <property type="component" value="Unassembled WGS sequence"/>
</dbReference>
<organism evidence="1 2">
    <name type="scientific">Candidatus Scalindua japonica</name>
    <dbReference type="NCBI Taxonomy" id="1284222"/>
    <lineage>
        <taxon>Bacteria</taxon>
        <taxon>Pseudomonadati</taxon>
        <taxon>Planctomycetota</taxon>
        <taxon>Candidatus Brocadiia</taxon>
        <taxon>Candidatus Brocadiales</taxon>
        <taxon>Candidatus Scalinduaceae</taxon>
        <taxon>Candidatus Scalindua</taxon>
    </lineage>
</organism>
<dbReference type="EMBL" id="BAOS01000013">
    <property type="protein sequence ID" value="GAX60580.1"/>
    <property type="molecule type" value="Genomic_DNA"/>
</dbReference>
<reference evidence="2" key="1">
    <citation type="journal article" date="2017" name="Environ. Microbiol. Rep.">
        <title>Genetic Diversity of Marine Anaerobic Ammonium-Oxidizing Bacteria as Revealed by Genomic and Proteomic Analyses of 'Candidatus Scalindua japonica'.</title>
        <authorList>
            <person name="Oshiki M."/>
            <person name="Mizuto K."/>
            <person name="Kimura Z."/>
            <person name="Kindaichi T."/>
            <person name="Satoh H."/>
            <person name="Okabe S."/>
        </authorList>
    </citation>
    <scope>NUCLEOTIDE SEQUENCE [LARGE SCALE GENOMIC DNA]</scope>
    <source>
        <strain evidence="2">husup-a2</strain>
    </source>
</reference>
<evidence type="ECO:0000313" key="2">
    <source>
        <dbReference type="Proteomes" id="UP000218542"/>
    </source>
</evidence>